<evidence type="ECO:0000256" key="2">
    <source>
        <dbReference type="SAM" id="MobiDB-lite"/>
    </source>
</evidence>
<feature type="compositionally biased region" description="Polar residues" evidence="2">
    <location>
        <begin position="1"/>
        <end position="16"/>
    </location>
</feature>
<accession>A0A9P6XD30</accession>
<feature type="compositionally biased region" description="Acidic residues" evidence="2">
    <location>
        <begin position="40"/>
        <end position="51"/>
    </location>
</feature>
<organism evidence="3 4">
    <name type="scientific">Rhizopus oryzae</name>
    <name type="common">Mucormycosis agent</name>
    <name type="synonym">Rhizopus arrhizus var. delemar</name>
    <dbReference type="NCBI Taxonomy" id="64495"/>
    <lineage>
        <taxon>Eukaryota</taxon>
        <taxon>Fungi</taxon>
        <taxon>Fungi incertae sedis</taxon>
        <taxon>Mucoromycota</taxon>
        <taxon>Mucoromycotina</taxon>
        <taxon>Mucoromycetes</taxon>
        <taxon>Mucorales</taxon>
        <taxon>Mucorineae</taxon>
        <taxon>Rhizopodaceae</taxon>
        <taxon>Rhizopus</taxon>
    </lineage>
</organism>
<keyword evidence="1" id="KW-0175">Coiled coil</keyword>
<feature type="region of interest" description="Disordered" evidence="2">
    <location>
        <begin position="149"/>
        <end position="169"/>
    </location>
</feature>
<dbReference type="AlphaFoldDB" id="A0A9P6XD30"/>
<proteinExistence type="predicted"/>
<feature type="coiled-coil region" evidence="1">
    <location>
        <begin position="306"/>
        <end position="482"/>
    </location>
</feature>
<reference evidence="3" key="1">
    <citation type="journal article" date="2020" name="Microb. Genom.">
        <title>Genetic diversity of clinical and environmental Mucorales isolates obtained from an investigation of mucormycosis cases among solid organ transplant recipients.</title>
        <authorList>
            <person name="Nguyen M.H."/>
            <person name="Kaul D."/>
            <person name="Muto C."/>
            <person name="Cheng S.J."/>
            <person name="Richter R.A."/>
            <person name="Bruno V.M."/>
            <person name="Liu G."/>
            <person name="Beyhan S."/>
            <person name="Sundermann A.J."/>
            <person name="Mounaud S."/>
            <person name="Pasculle A.W."/>
            <person name="Nierman W.C."/>
            <person name="Driscoll E."/>
            <person name="Cumbie R."/>
            <person name="Clancy C.J."/>
            <person name="Dupont C.L."/>
        </authorList>
    </citation>
    <scope>NUCLEOTIDE SEQUENCE</scope>
    <source>
        <strain evidence="3">GL11</strain>
    </source>
</reference>
<evidence type="ECO:0000313" key="4">
    <source>
        <dbReference type="Proteomes" id="UP000716291"/>
    </source>
</evidence>
<name>A0A9P6XD30_RHIOR</name>
<protein>
    <submittedName>
        <fullName evidence="3">Uncharacterized protein</fullName>
    </submittedName>
</protein>
<feature type="compositionally biased region" description="Low complexity" evidence="2">
    <location>
        <begin position="229"/>
        <end position="241"/>
    </location>
</feature>
<dbReference type="Proteomes" id="UP000716291">
    <property type="component" value="Unassembled WGS sequence"/>
</dbReference>
<sequence length="603" mass="68878">MNQQQLSETAITQSSDAPPRVNLNNKVKESISESTNMSQDTEDDTEDDTYSFENEEMTSLMLEPKMDDSEDHYAYPNCRHTSFDGLREDQAGIGHYHSLSLDDVNSLSAQEALYTASVFATRAKNTRRSSSQADSILHALTPPSHALKARRFSKNNHTEPSTTAAPVEMSRQHSLVSECQKELSNHSAVSPRFMSLRKLSEVTNLPNYGLSYTNSQDIPPVPKIPSAHITPSSSPPLASIAPPSPPSTNSPIQEKEESDLLSDMVQAQLQYHLGQMSWRISESQAETQRFWEEQKSQVFGFAQTMVERIEQEMRQKLANLVDATGDLSALKQELVWHQQQTQCQSQELEALRIRNAELEKQHEIDVAIIKSQQIDKEKVEARLQQYEESGEVRKKHQIKLLDLKSQHKQLKAHVARVEQTNRKLNDQLAECQKELETKNGQVKRKSSCGKEEITWAEIMESEDEAKKNVELWAKKYKELEQTHQEVCLRLEQEQIIFENFRTECEQEMRQLKQVDSINRVQLDYLQSELKKSQKSIKHCACCKYQIQASSRASKRAQSFIAKDGYLTFTAEINGQLSRYSVKIPQEQVPKQTLNPNAPSWTQP</sequence>
<comment type="caution">
    <text evidence="3">The sequence shown here is derived from an EMBL/GenBank/DDBJ whole genome shotgun (WGS) entry which is preliminary data.</text>
</comment>
<feature type="region of interest" description="Disordered" evidence="2">
    <location>
        <begin position="1"/>
        <end position="51"/>
    </location>
</feature>
<gene>
    <name evidence="3" type="ORF">G6F64_004112</name>
</gene>
<feature type="region of interest" description="Disordered" evidence="2">
    <location>
        <begin position="212"/>
        <end position="259"/>
    </location>
</feature>
<dbReference type="OrthoDB" id="2256928at2759"/>
<dbReference type="EMBL" id="JAANQT010000435">
    <property type="protein sequence ID" value="KAG1311026.1"/>
    <property type="molecule type" value="Genomic_DNA"/>
</dbReference>
<evidence type="ECO:0000313" key="3">
    <source>
        <dbReference type="EMBL" id="KAG1311026.1"/>
    </source>
</evidence>
<keyword evidence="4" id="KW-1185">Reference proteome</keyword>
<evidence type="ECO:0000256" key="1">
    <source>
        <dbReference type="SAM" id="Coils"/>
    </source>
</evidence>